<dbReference type="OrthoDB" id="9802525at2"/>
<evidence type="ECO:0000259" key="1">
    <source>
        <dbReference type="Pfam" id="PF13439"/>
    </source>
</evidence>
<dbReference type="Pfam" id="PF13692">
    <property type="entry name" value="Glyco_trans_1_4"/>
    <property type="match status" value="1"/>
</dbReference>
<feature type="domain" description="Glycosyltransferase subfamily 4-like N-terminal" evidence="1">
    <location>
        <begin position="14"/>
        <end position="165"/>
    </location>
</feature>
<evidence type="ECO:0000313" key="3">
    <source>
        <dbReference type="Proteomes" id="UP000218069"/>
    </source>
</evidence>
<dbReference type="InterPro" id="IPR050194">
    <property type="entry name" value="Glycosyltransferase_grp1"/>
</dbReference>
<keyword evidence="3" id="KW-1185">Reference proteome</keyword>
<organism evidence="2 3">
    <name type="scientific">Polynucleobacter meluiroseus</name>
    <dbReference type="NCBI Taxonomy" id="1938814"/>
    <lineage>
        <taxon>Bacteria</taxon>
        <taxon>Pseudomonadati</taxon>
        <taxon>Pseudomonadota</taxon>
        <taxon>Betaproteobacteria</taxon>
        <taxon>Burkholderiales</taxon>
        <taxon>Burkholderiaceae</taxon>
        <taxon>Polynucleobacter</taxon>
    </lineage>
</organism>
<dbReference type="Pfam" id="PF13439">
    <property type="entry name" value="Glyco_transf_4"/>
    <property type="match status" value="1"/>
</dbReference>
<dbReference type="RefSeq" id="WP_096674709.1">
    <property type="nucleotide sequence ID" value="NZ_OANS01000005.1"/>
</dbReference>
<gene>
    <name evidence="2" type="ORF">SAMN06295945_1927</name>
</gene>
<dbReference type="SUPFAM" id="SSF53756">
    <property type="entry name" value="UDP-Glycosyltransferase/glycogen phosphorylase"/>
    <property type="match status" value="1"/>
</dbReference>
<sequence length="342" mass="37491">MKIMIITDAWDPQVNGVVRTLKQTRAELLAMGHEVEMITPNDFTTIPCPTYPDISLSLLPGKLVAKKIKAFAPDAMHIATEGPLGLSARAYAVKNKLPFSTAYHTRFPEYVKARVGIPLSWTYTFLRWFHGPSMAVMAPTVVVKNDLEAYGFTNVVLWSRGVDLDIFKMQASKTLDTAHPIFLYVGRVAVEKNINAFLEIDLPGSKWVVGDGPAMAGIKEKYPEINYLGVLQQHELAKVYAAADVFVFPSKTDTFGLVLLEAMACGTPVAAYPVTGPIDVLGDSPAGAMHNDLREACMQALTIPREVARAHAEKFSWRAASEQFVNHLKPVPSPSVHITALA</sequence>
<keyword evidence="2" id="KW-0808">Transferase</keyword>
<dbReference type="Gene3D" id="3.40.50.2000">
    <property type="entry name" value="Glycogen Phosphorylase B"/>
    <property type="match status" value="2"/>
</dbReference>
<dbReference type="Proteomes" id="UP000218069">
    <property type="component" value="Unassembled WGS sequence"/>
</dbReference>
<accession>A0A240E299</accession>
<evidence type="ECO:0000313" key="2">
    <source>
        <dbReference type="EMBL" id="SNX29549.1"/>
    </source>
</evidence>
<dbReference type="CDD" id="cd03814">
    <property type="entry name" value="GT4-like"/>
    <property type="match status" value="1"/>
</dbReference>
<dbReference type="GO" id="GO:0016757">
    <property type="term" value="F:glycosyltransferase activity"/>
    <property type="evidence" value="ECO:0007669"/>
    <property type="project" value="UniProtKB-ARBA"/>
</dbReference>
<dbReference type="PANTHER" id="PTHR45947:SF3">
    <property type="entry name" value="SULFOQUINOVOSYL TRANSFERASE SQD2"/>
    <property type="match status" value="1"/>
</dbReference>
<dbReference type="EMBL" id="OANS01000005">
    <property type="protein sequence ID" value="SNX29549.1"/>
    <property type="molecule type" value="Genomic_DNA"/>
</dbReference>
<dbReference type="PANTHER" id="PTHR45947">
    <property type="entry name" value="SULFOQUINOVOSYL TRANSFERASE SQD2"/>
    <property type="match status" value="1"/>
</dbReference>
<reference evidence="3" key="1">
    <citation type="submission" date="2017-08" db="EMBL/GenBank/DDBJ databases">
        <authorList>
            <person name="Varghese N."/>
            <person name="Submissions S."/>
        </authorList>
    </citation>
    <scope>NUCLEOTIDE SEQUENCE [LARGE SCALE GENOMIC DNA]</scope>
    <source>
        <strain evidence="3">AP-Melu-1000-B4</strain>
    </source>
</reference>
<dbReference type="AlphaFoldDB" id="A0A240E299"/>
<name>A0A240E299_9BURK</name>
<protein>
    <submittedName>
        <fullName evidence="2">Glycosyltransferase involved in cell wall bisynthesis</fullName>
    </submittedName>
</protein>
<proteinExistence type="predicted"/>
<dbReference type="InterPro" id="IPR028098">
    <property type="entry name" value="Glyco_trans_4-like_N"/>
</dbReference>